<protein>
    <recommendedName>
        <fullName evidence="3">Glycosyltransferase family 92 protein</fullName>
    </recommendedName>
</protein>
<evidence type="ECO:0000313" key="1">
    <source>
        <dbReference type="EMBL" id="GLC51548.1"/>
    </source>
</evidence>
<sequence length="254" mass="28182">MAIFPLPNGAFDLSMFGHRHTFIALLDPDEYIVLKEPPQPPRTRPSLPAFLQPFEAYGGVSVQWQLFGPSGHVARPNASTLLSYTDCVPKHELQAELARVPAHPLGLHQEHNHHEVSDCALRRCYERGCNPHVCNLKPGCKYVNEKFMDVTPSVIKEVHWDRIAVFHYVTRSMTEYRRKLRRGSGHSQYLEANRAMGRTNRGWGYFQMVNSSATATCTEGREAWQRCCGAPSPVATSAQLAAAAATAGGRGGPS</sequence>
<gene>
    <name evidence="1" type="primary">PLEST004855</name>
    <name evidence="1" type="ORF">PLESTB_000514200</name>
</gene>
<proteinExistence type="predicted"/>
<name>A0A9W6BGV8_9CHLO</name>
<accession>A0A9W6BGV8</accession>
<dbReference type="AlphaFoldDB" id="A0A9W6BGV8"/>
<reference evidence="1 2" key="1">
    <citation type="journal article" date="2023" name="Commun. Biol.">
        <title>Reorganization of the ancestral sex-determining regions during the evolution of trioecy in Pleodorina starrii.</title>
        <authorList>
            <person name="Takahashi K."/>
            <person name="Suzuki S."/>
            <person name="Kawai-Toyooka H."/>
            <person name="Yamamoto K."/>
            <person name="Hamaji T."/>
            <person name="Ootsuki R."/>
            <person name="Yamaguchi H."/>
            <person name="Kawachi M."/>
            <person name="Higashiyama T."/>
            <person name="Nozaki H."/>
        </authorList>
    </citation>
    <scope>NUCLEOTIDE SEQUENCE [LARGE SCALE GENOMIC DNA]</scope>
    <source>
        <strain evidence="1 2">NIES-4479</strain>
    </source>
</reference>
<comment type="caution">
    <text evidence="1">The sequence shown here is derived from an EMBL/GenBank/DDBJ whole genome shotgun (WGS) entry which is preliminary data.</text>
</comment>
<dbReference type="Proteomes" id="UP001165080">
    <property type="component" value="Unassembled WGS sequence"/>
</dbReference>
<evidence type="ECO:0008006" key="3">
    <source>
        <dbReference type="Google" id="ProtNLM"/>
    </source>
</evidence>
<dbReference type="OrthoDB" id="2526284at2759"/>
<dbReference type="EMBL" id="BRXU01000004">
    <property type="protein sequence ID" value="GLC51548.1"/>
    <property type="molecule type" value="Genomic_DNA"/>
</dbReference>
<keyword evidence="2" id="KW-1185">Reference proteome</keyword>
<organism evidence="1 2">
    <name type="scientific">Pleodorina starrii</name>
    <dbReference type="NCBI Taxonomy" id="330485"/>
    <lineage>
        <taxon>Eukaryota</taxon>
        <taxon>Viridiplantae</taxon>
        <taxon>Chlorophyta</taxon>
        <taxon>core chlorophytes</taxon>
        <taxon>Chlorophyceae</taxon>
        <taxon>CS clade</taxon>
        <taxon>Chlamydomonadales</taxon>
        <taxon>Volvocaceae</taxon>
        <taxon>Pleodorina</taxon>
    </lineage>
</organism>
<evidence type="ECO:0000313" key="2">
    <source>
        <dbReference type="Proteomes" id="UP001165080"/>
    </source>
</evidence>